<dbReference type="InterPro" id="IPR036097">
    <property type="entry name" value="HisK_dim/P_sf"/>
</dbReference>
<evidence type="ECO:0000256" key="12">
    <source>
        <dbReference type="ARBA" id="ARBA00023012"/>
    </source>
</evidence>
<dbReference type="SUPFAM" id="SSF55874">
    <property type="entry name" value="ATPase domain of HSP90 chaperone/DNA topoisomerase II/histidine kinase"/>
    <property type="match status" value="1"/>
</dbReference>
<dbReference type="InterPro" id="IPR008207">
    <property type="entry name" value="Sig_transdc_His_kin_Hpt_dom"/>
</dbReference>
<sequence>MTIDMSQFYQAFYEEAEDLLAQAEQHLISLNVEDPDMENLNAIFRAAHSIKGGATTFGFNNVTELTHIFENLLDKIRNHEITVTQQHIDTLLMAKDVIQSQLNGYRSGDSVDRDAEAQIKMQLQALTNIEESGYSTNAKRDVGAKIIADIRYFRLELPTIKDNDVLNLHAELELLGKVSHIKMKNGITVFSLDTSDTPESIVSICSFIVEPEDLILTETTQESDSKLTAEGEEDGFELFVDTTAPIPQAHVIPEVGVSSNDVSPEKKLDPKTLVTQEAASIRVGIEKVDQLINLIGELVITQAMIEQKVMQLDPTENEILAQSIGQLNRNTRDLQEAVMSIRMMPMEYVFSRFPRLVRDLAGKLNKKIELATDGASTELDKGLIERIIDPLTHLVKNSIDHGIELPEIRKSQGKNETGRLTLSASNRGGNIVIEVSDDGAGLNRERILSRAYQNGIPVSDDASDQDVWQLIFAPGFTTAEAITDVSGRGVGMDVVKRNVAALGGSIQIKSSAGYGTTISISMPLTLAIMDGMSLSLGGNIFIVPLGLIIETMKPRAEDINTVAGEGLMIHVRGEYLPIIPLHAIFNHATLVKNPADGVLVIIEAEGNKAALFVDGLVGQQQVVIKSLETNFKKIQGISGATIMGDGSVALILDVPAILKMGQHNQLEGAFQ</sequence>
<dbReference type="Pfam" id="PF01584">
    <property type="entry name" value="CheW"/>
    <property type="match status" value="1"/>
</dbReference>
<dbReference type="InterPro" id="IPR035891">
    <property type="entry name" value="CheY-binding_CheA"/>
</dbReference>
<dbReference type="CDD" id="cd00088">
    <property type="entry name" value="HPT"/>
    <property type="match status" value="1"/>
</dbReference>
<dbReference type="Pfam" id="PF02518">
    <property type="entry name" value="HATPase_c"/>
    <property type="match status" value="1"/>
</dbReference>
<evidence type="ECO:0000256" key="7">
    <source>
        <dbReference type="ARBA" id="ARBA00022553"/>
    </source>
</evidence>
<organism evidence="18 19">
    <name type="scientific">Polynucleobacter aenigmaticus</name>
    <dbReference type="NCBI Taxonomy" id="1743164"/>
    <lineage>
        <taxon>Bacteria</taxon>
        <taxon>Pseudomonadati</taxon>
        <taxon>Pseudomonadota</taxon>
        <taxon>Betaproteobacteria</taxon>
        <taxon>Burkholderiales</taxon>
        <taxon>Burkholderiaceae</taxon>
        <taxon>Polynucleobacter</taxon>
    </lineage>
</organism>
<evidence type="ECO:0000256" key="5">
    <source>
        <dbReference type="ARBA" id="ARBA00022490"/>
    </source>
</evidence>
<dbReference type="InterPro" id="IPR036061">
    <property type="entry name" value="CheW-like_dom_sf"/>
</dbReference>
<dbReference type="Gene3D" id="1.20.120.160">
    <property type="entry name" value="HPT domain"/>
    <property type="match status" value="1"/>
</dbReference>
<dbReference type="PANTHER" id="PTHR43395">
    <property type="entry name" value="SENSOR HISTIDINE KINASE CHEA"/>
    <property type="match status" value="1"/>
</dbReference>
<dbReference type="SUPFAM" id="SSF50341">
    <property type="entry name" value="CheW-like"/>
    <property type="match status" value="1"/>
</dbReference>
<evidence type="ECO:0000256" key="1">
    <source>
        <dbReference type="ARBA" id="ARBA00000085"/>
    </source>
</evidence>
<keyword evidence="19" id="KW-1185">Reference proteome</keyword>
<keyword evidence="10" id="KW-0418">Kinase</keyword>
<evidence type="ECO:0000259" key="16">
    <source>
        <dbReference type="PROSITE" id="PS50851"/>
    </source>
</evidence>
<dbReference type="GO" id="GO:0000155">
    <property type="term" value="F:phosphorelay sensor kinase activity"/>
    <property type="evidence" value="ECO:0007669"/>
    <property type="project" value="InterPro"/>
</dbReference>
<dbReference type="SUPFAM" id="SSF47384">
    <property type="entry name" value="Homodimeric domain of signal transducing histidine kinase"/>
    <property type="match status" value="1"/>
</dbReference>
<evidence type="ECO:0000256" key="6">
    <source>
        <dbReference type="ARBA" id="ARBA00022500"/>
    </source>
</evidence>
<keyword evidence="5" id="KW-0963">Cytoplasm</keyword>
<evidence type="ECO:0000256" key="11">
    <source>
        <dbReference type="ARBA" id="ARBA00022840"/>
    </source>
</evidence>
<evidence type="ECO:0000256" key="4">
    <source>
        <dbReference type="ARBA" id="ARBA00021495"/>
    </source>
</evidence>
<dbReference type="InterPro" id="IPR005467">
    <property type="entry name" value="His_kinase_dom"/>
</dbReference>
<dbReference type="InterPro" id="IPR004358">
    <property type="entry name" value="Sig_transdc_His_kin-like_C"/>
</dbReference>
<dbReference type="PROSITE" id="PS50109">
    <property type="entry name" value="HIS_KIN"/>
    <property type="match status" value="1"/>
</dbReference>
<dbReference type="InterPro" id="IPR036890">
    <property type="entry name" value="HATPase_C_sf"/>
</dbReference>
<dbReference type="SMART" id="SM01231">
    <property type="entry name" value="H-kinase_dim"/>
    <property type="match status" value="1"/>
</dbReference>
<evidence type="ECO:0000256" key="8">
    <source>
        <dbReference type="ARBA" id="ARBA00022679"/>
    </source>
</evidence>
<protein>
    <recommendedName>
        <fullName evidence="4">Chemotaxis protein CheA</fullName>
        <ecNumber evidence="3">2.7.13.3</ecNumber>
    </recommendedName>
</protein>
<dbReference type="InterPro" id="IPR003594">
    <property type="entry name" value="HATPase_dom"/>
</dbReference>
<dbReference type="InterPro" id="IPR051315">
    <property type="entry name" value="Bact_Chemotaxis_CheA"/>
</dbReference>
<feature type="domain" description="HPt" evidence="17">
    <location>
        <begin position="1"/>
        <end position="105"/>
    </location>
</feature>
<dbReference type="Pfam" id="PF01627">
    <property type="entry name" value="Hpt"/>
    <property type="match status" value="1"/>
</dbReference>
<keyword evidence="9" id="KW-0547">Nucleotide-binding</keyword>
<dbReference type="RefSeq" id="WP_088527295.1">
    <property type="nucleotide sequence ID" value="NZ_NGUO01000008.1"/>
</dbReference>
<evidence type="ECO:0000313" key="18">
    <source>
        <dbReference type="EMBL" id="OWS71892.1"/>
    </source>
</evidence>
<keyword evidence="6" id="KW-0145">Chemotaxis</keyword>
<dbReference type="CDD" id="cd16916">
    <property type="entry name" value="HATPase_CheA-like"/>
    <property type="match status" value="1"/>
</dbReference>
<evidence type="ECO:0000256" key="10">
    <source>
        <dbReference type="ARBA" id="ARBA00022777"/>
    </source>
</evidence>
<dbReference type="InterPro" id="IPR002545">
    <property type="entry name" value="CheW-lke_dom"/>
</dbReference>
<comment type="catalytic activity">
    <reaction evidence="1">
        <text>ATP + protein L-histidine = ADP + protein N-phospho-L-histidine.</text>
        <dbReference type="EC" id="2.7.13.3"/>
    </reaction>
</comment>
<dbReference type="SMART" id="SM00387">
    <property type="entry name" value="HATPase_c"/>
    <property type="match status" value="1"/>
</dbReference>
<dbReference type="GO" id="GO:0005737">
    <property type="term" value="C:cytoplasm"/>
    <property type="evidence" value="ECO:0007669"/>
    <property type="project" value="UniProtKB-SubCell"/>
</dbReference>
<dbReference type="SUPFAM" id="SSF47226">
    <property type="entry name" value="Histidine-containing phosphotransfer domain, HPT domain"/>
    <property type="match status" value="1"/>
</dbReference>
<dbReference type="EMBL" id="NGUO01000008">
    <property type="protein sequence ID" value="OWS71892.1"/>
    <property type="molecule type" value="Genomic_DNA"/>
</dbReference>
<dbReference type="Gene3D" id="3.30.70.400">
    <property type="entry name" value="CheY-binding domain of CheA"/>
    <property type="match status" value="1"/>
</dbReference>
<dbReference type="AlphaFoldDB" id="A0A254Q8Q7"/>
<evidence type="ECO:0000256" key="9">
    <source>
        <dbReference type="ARBA" id="ARBA00022741"/>
    </source>
</evidence>
<keyword evidence="12" id="KW-0902">Two-component regulatory system</keyword>
<comment type="function">
    <text evidence="13">Involved in the transmission of sensory signals from the chemoreceptors to the flagellar motors. CheA is autophosphorylated; it can transfer its phosphate group to either CheB or CheY.</text>
</comment>
<feature type="domain" description="Histidine kinase" evidence="15">
    <location>
        <begin position="318"/>
        <end position="526"/>
    </location>
</feature>
<dbReference type="Pfam" id="PF02895">
    <property type="entry name" value="H-kinase_dim"/>
    <property type="match status" value="1"/>
</dbReference>
<dbReference type="FunFam" id="2.30.30.40:FF:000048">
    <property type="entry name" value="Chemotaxis protein CheA, putative"/>
    <property type="match status" value="1"/>
</dbReference>
<dbReference type="CDD" id="cd00731">
    <property type="entry name" value="CheA_reg"/>
    <property type="match status" value="1"/>
</dbReference>
<name>A0A254Q8Q7_9BURK</name>
<comment type="subcellular location">
    <subcellularLocation>
        <location evidence="2">Cytoplasm</location>
    </subcellularLocation>
</comment>
<dbReference type="Pfam" id="PF09078">
    <property type="entry name" value="CheY-binding"/>
    <property type="match status" value="1"/>
</dbReference>
<evidence type="ECO:0000256" key="3">
    <source>
        <dbReference type="ARBA" id="ARBA00012438"/>
    </source>
</evidence>
<dbReference type="Gene3D" id="1.10.287.560">
    <property type="entry name" value="Histidine kinase CheA-like, homodimeric domain"/>
    <property type="match status" value="1"/>
</dbReference>
<dbReference type="EC" id="2.7.13.3" evidence="3"/>
<evidence type="ECO:0000256" key="2">
    <source>
        <dbReference type="ARBA" id="ARBA00004496"/>
    </source>
</evidence>
<evidence type="ECO:0000313" key="19">
    <source>
        <dbReference type="Proteomes" id="UP000198104"/>
    </source>
</evidence>
<dbReference type="SUPFAM" id="SSF55052">
    <property type="entry name" value="CheY-binding domain of CheA"/>
    <property type="match status" value="1"/>
</dbReference>
<comment type="caution">
    <text evidence="18">The sequence shown here is derived from an EMBL/GenBank/DDBJ whole genome shotgun (WGS) entry which is preliminary data.</text>
</comment>
<dbReference type="FunFam" id="3.30.565.10:FF:000016">
    <property type="entry name" value="Chemotaxis protein CheA, putative"/>
    <property type="match status" value="1"/>
</dbReference>
<dbReference type="PRINTS" id="PR00344">
    <property type="entry name" value="BCTRLSENSOR"/>
</dbReference>
<dbReference type="Gene3D" id="2.30.30.40">
    <property type="entry name" value="SH3 Domains"/>
    <property type="match status" value="1"/>
</dbReference>
<dbReference type="GO" id="GO:0006935">
    <property type="term" value="P:chemotaxis"/>
    <property type="evidence" value="ECO:0007669"/>
    <property type="project" value="UniProtKB-KW"/>
</dbReference>
<keyword evidence="11" id="KW-0067">ATP-binding</keyword>
<keyword evidence="8" id="KW-0808">Transferase</keyword>
<dbReference type="Proteomes" id="UP000198104">
    <property type="component" value="Unassembled WGS sequence"/>
</dbReference>
<gene>
    <name evidence="18" type="ORF">CBI30_05425</name>
</gene>
<evidence type="ECO:0000256" key="14">
    <source>
        <dbReference type="PROSITE-ProRule" id="PRU00110"/>
    </source>
</evidence>
<feature type="domain" description="CheW-like" evidence="16">
    <location>
        <begin position="528"/>
        <end position="663"/>
    </location>
</feature>
<evidence type="ECO:0000256" key="13">
    <source>
        <dbReference type="ARBA" id="ARBA00035100"/>
    </source>
</evidence>
<dbReference type="InterPro" id="IPR037006">
    <property type="entry name" value="CheA-like_homodim_sf"/>
</dbReference>
<dbReference type="OrthoDB" id="9803176at2"/>
<evidence type="ECO:0000259" key="17">
    <source>
        <dbReference type="PROSITE" id="PS50894"/>
    </source>
</evidence>
<dbReference type="PANTHER" id="PTHR43395:SF10">
    <property type="entry name" value="CHEMOTAXIS PROTEIN CHEA"/>
    <property type="match status" value="1"/>
</dbReference>
<dbReference type="SMART" id="SM00073">
    <property type="entry name" value="HPT"/>
    <property type="match status" value="1"/>
</dbReference>
<dbReference type="InterPro" id="IPR004105">
    <property type="entry name" value="CheA-like_dim"/>
</dbReference>
<dbReference type="InterPro" id="IPR036641">
    <property type="entry name" value="HPT_dom_sf"/>
</dbReference>
<keyword evidence="7 14" id="KW-0597">Phosphoprotein</keyword>
<feature type="modified residue" description="Phosphohistidine" evidence="14">
    <location>
        <position position="48"/>
    </location>
</feature>
<dbReference type="PROSITE" id="PS50851">
    <property type="entry name" value="CHEW"/>
    <property type="match status" value="1"/>
</dbReference>
<dbReference type="InterPro" id="IPR015162">
    <property type="entry name" value="CheY-binding"/>
</dbReference>
<dbReference type="Gene3D" id="3.30.565.10">
    <property type="entry name" value="Histidine kinase-like ATPase, C-terminal domain"/>
    <property type="match status" value="1"/>
</dbReference>
<proteinExistence type="predicted"/>
<evidence type="ECO:0000259" key="15">
    <source>
        <dbReference type="PROSITE" id="PS50109"/>
    </source>
</evidence>
<dbReference type="SMART" id="SM00260">
    <property type="entry name" value="CheW"/>
    <property type="match status" value="1"/>
</dbReference>
<dbReference type="PROSITE" id="PS50894">
    <property type="entry name" value="HPT"/>
    <property type="match status" value="1"/>
</dbReference>
<accession>A0A254Q8Q7</accession>
<dbReference type="GO" id="GO:0005524">
    <property type="term" value="F:ATP binding"/>
    <property type="evidence" value="ECO:0007669"/>
    <property type="project" value="UniProtKB-KW"/>
</dbReference>
<reference evidence="18 19" key="1">
    <citation type="submission" date="2017-05" db="EMBL/GenBank/DDBJ databases">
        <title>Polynucleobacter sp. MWH-K35W1 isolated from the permanently anoxic monimolimnion of a meromictic lake.</title>
        <authorList>
            <person name="Hahn M.W."/>
        </authorList>
    </citation>
    <scope>NUCLEOTIDE SEQUENCE [LARGE SCALE GENOMIC DNA]</scope>
    <source>
        <strain evidence="18 19">MWH-K35W1</strain>
    </source>
</reference>